<feature type="transmembrane region" description="Helical" evidence="11">
    <location>
        <begin position="40"/>
        <end position="57"/>
    </location>
</feature>
<dbReference type="Pfam" id="PF03600">
    <property type="entry name" value="CitMHS"/>
    <property type="match status" value="2"/>
</dbReference>
<evidence type="ECO:0000256" key="1">
    <source>
        <dbReference type="ARBA" id="ARBA00004141"/>
    </source>
</evidence>
<feature type="transmembrane region" description="Helical" evidence="11">
    <location>
        <begin position="288"/>
        <end position="305"/>
    </location>
</feature>
<evidence type="ECO:0000256" key="12">
    <source>
        <dbReference type="SAM" id="SignalP"/>
    </source>
</evidence>
<accession>A0A450YTC2</accession>
<dbReference type="AlphaFoldDB" id="A0A450YTC2"/>
<keyword evidence="6" id="KW-0915">Sodium</keyword>
<evidence type="ECO:0000256" key="2">
    <source>
        <dbReference type="ARBA" id="ARBA00022448"/>
    </source>
</evidence>
<dbReference type="InterPro" id="IPR004680">
    <property type="entry name" value="Cit_transptr-like_dom"/>
</dbReference>
<evidence type="ECO:0000256" key="11">
    <source>
        <dbReference type="SAM" id="Phobius"/>
    </source>
</evidence>
<comment type="subcellular location">
    <subcellularLocation>
        <location evidence="1">Membrane</location>
        <topology evidence="1">Multi-pass membrane protein</topology>
    </subcellularLocation>
</comment>
<evidence type="ECO:0000259" key="13">
    <source>
        <dbReference type="Pfam" id="PF03600"/>
    </source>
</evidence>
<evidence type="ECO:0000313" key="14">
    <source>
        <dbReference type="EMBL" id="VFK43670.1"/>
    </source>
</evidence>
<keyword evidence="9" id="KW-0739">Sodium transport</keyword>
<evidence type="ECO:0000256" key="8">
    <source>
        <dbReference type="ARBA" id="ARBA00023136"/>
    </source>
</evidence>
<dbReference type="InterPro" id="IPR045016">
    <property type="entry name" value="NhaD-like"/>
</dbReference>
<dbReference type="EMBL" id="CAADFU010000028">
    <property type="protein sequence ID" value="VFK43670.1"/>
    <property type="molecule type" value="Genomic_DNA"/>
</dbReference>
<feature type="transmembrane region" description="Helical" evidence="11">
    <location>
        <begin position="69"/>
        <end position="85"/>
    </location>
</feature>
<feature type="signal peptide" evidence="12">
    <location>
        <begin position="1"/>
        <end position="24"/>
    </location>
</feature>
<sequence length="519" mass="56950">MIREKPLLGLAGFLALFLPGIAMAAGDAHGVKLDLTAHGVGYFALAIFAIAYVFVMAEEFTHLRKSKPVLLAAGLIWGAIAWVYVQNDMPHAAEVAFRHNLLEYVELFLFLLVAMTYINAMDERQVFEALRSWLVRKGFGFRQLFWLTGILAFFISPVADNLTTALLMCAVLMAVGSENPRFVGIGCINVVVAANAGGAFSPFGDITTLMVWQKGIVDFSTFFLLFVPSAINFLVPAAIMHFAVPDERPHADTEVVQMRRGAIIIIGLFLLTIATAVSFHNFLHMPPVLGMMTGLAYLKFFGFYLKKTHAKYYPDVPYDPIKAQEEVGDRFGVAFQGDTKLGDTAPVEAKFDVFKKVERAEWDTLLFFYGVIACVGGLGFIGYLAMASEMMYVQWGELIQQWGWGAEWAATPANVMVGILSAIVDNIPVMFAVLTMMPDMSPGQWLLVTLTAGVGGSMLSIGSAAGVALMGQARGLYTFFGHLKWSWAIALGYIASIMVHMWINKVSFYEPVIKLGTGT</sequence>
<keyword evidence="3" id="KW-0050">Antiport</keyword>
<name>A0A450YTC2_9GAMM</name>
<dbReference type="NCBIfam" id="NF038006">
    <property type="entry name" value="NhaD_1"/>
    <property type="match status" value="1"/>
</dbReference>
<proteinExistence type="inferred from homology"/>
<feature type="transmembrane region" description="Helical" evidence="11">
    <location>
        <begin position="261"/>
        <end position="282"/>
    </location>
</feature>
<feature type="chain" id="PRO_5033432847" evidence="12">
    <location>
        <begin position="25"/>
        <end position="519"/>
    </location>
</feature>
<evidence type="ECO:0000256" key="6">
    <source>
        <dbReference type="ARBA" id="ARBA00023053"/>
    </source>
</evidence>
<evidence type="ECO:0000256" key="3">
    <source>
        <dbReference type="ARBA" id="ARBA00022449"/>
    </source>
</evidence>
<keyword evidence="12" id="KW-0732">Signal</keyword>
<keyword evidence="8 11" id="KW-0472">Membrane</keyword>
<dbReference type="PANTHER" id="PTHR43269:SF2">
    <property type="entry name" value="SODIUM_PROTON ANTIPORTER 1-RELATED"/>
    <property type="match status" value="1"/>
</dbReference>
<dbReference type="PANTHER" id="PTHR43269">
    <property type="entry name" value="SODIUM/PROTON ANTIPORTER 1-RELATED"/>
    <property type="match status" value="1"/>
</dbReference>
<organism evidence="15">
    <name type="scientific">Candidatus Kentrum sp. SD</name>
    <dbReference type="NCBI Taxonomy" id="2126332"/>
    <lineage>
        <taxon>Bacteria</taxon>
        <taxon>Pseudomonadati</taxon>
        <taxon>Pseudomonadota</taxon>
        <taxon>Gammaproteobacteria</taxon>
        <taxon>Candidatus Kentrum</taxon>
    </lineage>
</organism>
<evidence type="ECO:0000313" key="16">
    <source>
        <dbReference type="EMBL" id="VFK79250.1"/>
    </source>
</evidence>
<feature type="transmembrane region" description="Helical" evidence="11">
    <location>
        <begin position="446"/>
        <end position="473"/>
    </location>
</feature>
<reference evidence="15" key="1">
    <citation type="submission" date="2019-02" db="EMBL/GenBank/DDBJ databases">
        <authorList>
            <person name="Gruber-Vodicka R. H."/>
            <person name="Seah K. B. B."/>
        </authorList>
    </citation>
    <scope>NUCLEOTIDE SEQUENCE</scope>
    <source>
        <strain evidence="16">BECK_S127</strain>
        <strain evidence="14">BECK_S1320</strain>
        <strain evidence="15">BECK_S1321</strain>
    </source>
</reference>
<feature type="domain" description="Citrate transporter-like" evidence="13">
    <location>
        <begin position="357"/>
        <end position="453"/>
    </location>
</feature>
<feature type="transmembrane region" description="Helical" evidence="11">
    <location>
        <begin position="101"/>
        <end position="118"/>
    </location>
</feature>
<feature type="transmembrane region" description="Helical" evidence="11">
    <location>
        <begin position="219"/>
        <end position="240"/>
    </location>
</feature>
<feature type="domain" description="Citrate transporter-like" evidence="13">
    <location>
        <begin position="53"/>
        <end position="293"/>
    </location>
</feature>
<protein>
    <submittedName>
        <fullName evidence="15">Na+/H+ antiporter, NhaD family</fullName>
    </submittedName>
</protein>
<feature type="transmembrane region" description="Helical" evidence="11">
    <location>
        <begin position="485"/>
        <end position="503"/>
    </location>
</feature>
<dbReference type="GO" id="GO:0016020">
    <property type="term" value="C:membrane"/>
    <property type="evidence" value="ECO:0007669"/>
    <property type="project" value="UniProtKB-SubCell"/>
</dbReference>
<comment type="similarity">
    <text evidence="10">Belongs to the NhaD Na(+)/H(+) (TC 2.A.62) antiporter family.</text>
</comment>
<evidence type="ECO:0000256" key="4">
    <source>
        <dbReference type="ARBA" id="ARBA00022692"/>
    </source>
</evidence>
<dbReference type="EMBL" id="CAADFR010000193">
    <property type="protein sequence ID" value="VFK44719.1"/>
    <property type="molecule type" value="Genomic_DNA"/>
</dbReference>
<evidence type="ECO:0000256" key="10">
    <source>
        <dbReference type="ARBA" id="ARBA00025753"/>
    </source>
</evidence>
<feature type="transmembrane region" description="Helical" evidence="11">
    <location>
        <begin position="413"/>
        <end position="434"/>
    </location>
</feature>
<evidence type="ECO:0000256" key="7">
    <source>
        <dbReference type="ARBA" id="ARBA00023065"/>
    </source>
</evidence>
<keyword evidence="2" id="KW-0813">Transport</keyword>
<dbReference type="GO" id="GO:0015297">
    <property type="term" value="F:antiporter activity"/>
    <property type="evidence" value="ECO:0007669"/>
    <property type="project" value="UniProtKB-KW"/>
</dbReference>
<evidence type="ECO:0000313" key="15">
    <source>
        <dbReference type="EMBL" id="VFK44719.1"/>
    </source>
</evidence>
<dbReference type="EMBL" id="CAADHB010000042">
    <property type="protein sequence ID" value="VFK79250.1"/>
    <property type="molecule type" value="Genomic_DNA"/>
</dbReference>
<evidence type="ECO:0000256" key="9">
    <source>
        <dbReference type="ARBA" id="ARBA00023201"/>
    </source>
</evidence>
<keyword evidence="4 11" id="KW-0812">Transmembrane</keyword>
<feature type="transmembrane region" description="Helical" evidence="11">
    <location>
        <begin position="139"/>
        <end position="159"/>
    </location>
</feature>
<evidence type="ECO:0000256" key="5">
    <source>
        <dbReference type="ARBA" id="ARBA00022989"/>
    </source>
</evidence>
<keyword evidence="7" id="KW-0406">Ion transport</keyword>
<dbReference type="GO" id="GO:0006814">
    <property type="term" value="P:sodium ion transport"/>
    <property type="evidence" value="ECO:0007669"/>
    <property type="project" value="UniProtKB-KW"/>
</dbReference>
<feature type="transmembrane region" description="Helical" evidence="11">
    <location>
        <begin position="365"/>
        <end position="386"/>
    </location>
</feature>
<keyword evidence="5 11" id="KW-1133">Transmembrane helix</keyword>
<gene>
    <name evidence="16" type="ORF">BECKSD772D_GA0070982_10422</name>
    <name evidence="14" type="ORF">BECKSD772E_GA0070983_10282</name>
    <name evidence="15" type="ORF">BECKSD772F_GA0070984_11933</name>
</gene>